<accession>H1Y0C6</accession>
<reference evidence="1" key="1">
    <citation type="submission" date="2011-09" db="EMBL/GenBank/DDBJ databases">
        <title>The permanent draft genome of Mucilaginibacter paludis DSM 18603.</title>
        <authorList>
            <consortium name="US DOE Joint Genome Institute (JGI-PGF)"/>
            <person name="Lucas S."/>
            <person name="Han J."/>
            <person name="Lapidus A."/>
            <person name="Bruce D."/>
            <person name="Goodwin L."/>
            <person name="Pitluck S."/>
            <person name="Peters L."/>
            <person name="Kyrpides N."/>
            <person name="Mavromatis K."/>
            <person name="Ivanova N."/>
            <person name="Mikhailova N."/>
            <person name="Held B."/>
            <person name="Detter J.C."/>
            <person name="Tapia R."/>
            <person name="Han C."/>
            <person name="Land M."/>
            <person name="Hauser L."/>
            <person name="Markowitz V."/>
            <person name="Cheng J.-F."/>
            <person name="Hugenholtz P."/>
            <person name="Woyke T."/>
            <person name="Wu D."/>
            <person name="Tindall B."/>
            <person name="Brambilla E."/>
            <person name="Klenk H.-P."/>
            <person name="Eisen J.A."/>
        </authorList>
    </citation>
    <scope>NUCLEOTIDE SEQUENCE [LARGE SCALE GENOMIC DNA]</scope>
    <source>
        <strain evidence="1">DSM 18603</strain>
    </source>
</reference>
<evidence type="ECO:0008006" key="3">
    <source>
        <dbReference type="Google" id="ProtNLM"/>
    </source>
</evidence>
<evidence type="ECO:0000313" key="2">
    <source>
        <dbReference type="Proteomes" id="UP000002774"/>
    </source>
</evidence>
<dbReference type="eggNOG" id="ENOG5032RGQ">
    <property type="taxonomic scope" value="Bacteria"/>
</dbReference>
<sequence>MEIHQQTETVNIFYVQAESFPEGIMKAFDQLYALMEDKEQHTLFGISKPDKNTIAYKAGALEKYPNEGKRYGCYTFVLEKGDYLSETITNWQAQVEKIGFTFSKILTDQRIDPAAYCIEWYRDNDVTCMVKIIAE</sequence>
<dbReference type="HOGENOM" id="CLU_119468_0_0_10"/>
<evidence type="ECO:0000313" key="1">
    <source>
        <dbReference type="EMBL" id="EHQ28175.1"/>
    </source>
</evidence>
<protein>
    <recommendedName>
        <fullName evidence="3">Transcription activator effector binding</fullName>
    </recommendedName>
</protein>
<organism evidence="1 2">
    <name type="scientific">Mucilaginibacter paludis DSM 18603</name>
    <dbReference type="NCBI Taxonomy" id="714943"/>
    <lineage>
        <taxon>Bacteria</taxon>
        <taxon>Pseudomonadati</taxon>
        <taxon>Bacteroidota</taxon>
        <taxon>Sphingobacteriia</taxon>
        <taxon>Sphingobacteriales</taxon>
        <taxon>Sphingobacteriaceae</taxon>
        <taxon>Mucilaginibacter</taxon>
    </lineage>
</organism>
<dbReference type="Proteomes" id="UP000002774">
    <property type="component" value="Chromosome"/>
</dbReference>
<dbReference type="AlphaFoldDB" id="H1Y0C6"/>
<name>H1Y0C6_9SPHI</name>
<dbReference type="OrthoDB" id="328886at2"/>
<proteinExistence type="predicted"/>
<keyword evidence="2" id="KW-1185">Reference proteome</keyword>
<dbReference type="RefSeq" id="WP_008508924.1">
    <property type="nucleotide sequence ID" value="NZ_CM001403.1"/>
</dbReference>
<dbReference type="EMBL" id="CM001403">
    <property type="protein sequence ID" value="EHQ28175.1"/>
    <property type="molecule type" value="Genomic_DNA"/>
</dbReference>
<gene>
    <name evidence="1" type="ORF">Mucpa_4084</name>
</gene>